<feature type="domain" description="ABM" evidence="1">
    <location>
        <begin position="2"/>
        <end position="93"/>
    </location>
</feature>
<accession>A0A4R2B8Q0</accession>
<comment type="caution">
    <text evidence="2">The sequence shown here is derived from an EMBL/GenBank/DDBJ whole genome shotgun (WGS) entry which is preliminary data.</text>
</comment>
<dbReference type="PANTHER" id="PTHR34474">
    <property type="entry name" value="SIGNAL TRANSDUCTION PROTEIN TRAP"/>
    <property type="match status" value="1"/>
</dbReference>
<dbReference type="RefSeq" id="WP_132009609.1">
    <property type="nucleotide sequence ID" value="NZ_JABUHM010000011.1"/>
</dbReference>
<dbReference type="InterPro" id="IPR050404">
    <property type="entry name" value="Heme-degrading_MO"/>
</dbReference>
<dbReference type="Proteomes" id="UP000295689">
    <property type="component" value="Unassembled WGS sequence"/>
</dbReference>
<dbReference type="Pfam" id="PF03992">
    <property type="entry name" value="ABM"/>
    <property type="match status" value="1"/>
</dbReference>
<keyword evidence="2" id="KW-0560">Oxidoreductase</keyword>
<evidence type="ECO:0000313" key="3">
    <source>
        <dbReference type="Proteomes" id="UP000295689"/>
    </source>
</evidence>
<evidence type="ECO:0000259" key="1">
    <source>
        <dbReference type="PROSITE" id="PS51725"/>
    </source>
</evidence>
<dbReference type="Gene3D" id="3.30.70.100">
    <property type="match status" value="1"/>
</dbReference>
<proteinExistence type="predicted"/>
<keyword evidence="2" id="KW-0503">Monooxygenase</keyword>
<keyword evidence="3" id="KW-1185">Reference proteome</keyword>
<dbReference type="AlphaFoldDB" id="A0A4R2B8Q0"/>
<gene>
    <name evidence="2" type="ORF">EV146_110179</name>
</gene>
<sequence>MYIVHSTVKVPEEKIDEVIAIYQNRSKFVDEFEGFISFQLLQNEQFPTDLTVQICWETKEDYVKYITSEAYKKVHLLEKNYPDQDLASIKPVVQRYRRVAE</sequence>
<reference evidence="2 3" key="1">
    <citation type="journal article" date="2015" name="Stand. Genomic Sci.">
        <title>Genomic Encyclopedia of Bacterial and Archaeal Type Strains, Phase III: the genomes of soil and plant-associated and newly described type strains.</title>
        <authorList>
            <person name="Whitman W.B."/>
            <person name="Woyke T."/>
            <person name="Klenk H.P."/>
            <person name="Zhou Y."/>
            <person name="Lilburn T.G."/>
            <person name="Beck B.J."/>
            <person name="De Vos P."/>
            <person name="Vandamme P."/>
            <person name="Eisen J.A."/>
            <person name="Garrity G."/>
            <person name="Hugenholtz P."/>
            <person name="Kyrpides N.C."/>
        </authorList>
    </citation>
    <scope>NUCLEOTIDE SEQUENCE [LARGE SCALE GENOMIC DNA]</scope>
    <source>
        <strain evidence="2 3">CV53</strain>
    </source>
</reference>
<dbReference type="GO" id="GO:0004497">
    <property type="term" value="F:monooxygenase activity"/>
    <property type="evidence" value="ECO:0007669"/>
    <property type="project" value="UniProtKB-KW"/>
</dbReference>
<dbReference type="PROSITE" id="PS51725">
    <property type="entry name" value="ABM"/>
    <property type="match status" value="1"/>
</dbReference>
<dbReference type="SUPFAM" id="SSF54909">
    <property type="entry name" value="Dimeric alpha+beta barrel"/>
    <property type="match status" value="1"/>
</dbReference>
<evidence type="ECO:0000313" key="2">
    <source>
        <dbReference type="EMBL" id="TCN22693.1"/>
    </source>
</evidence>
<dbReference type="EMBL" id="SLVV01000010">
    <property type="protein sequence ID" value="TCN22693.1"/>
    <property type="molecule type" value="Genomic_DNA"/>
</dbReference>
<dbReference type="InterPro" id="IPR007138">
    <property type="entry name" value="ABM_dom"/>
</dbReference>
<dbReference type="PANTHER" id="PTHR34474:SF4">
    <property type="entry name" value="HEME OXYGENASE (STAPHYLOBILIN-PRODUCING) 1"/>
    <property type="match status" value="1"/>
</dbReference>
<protein>
    <submittedName>
        <fullName evidence="2">Heme-degrading monooxygenase HmoA</fullName>
    </submittedName>
</protein>
<name>A0A4R2B8Q0_9BACI</name>
<dbReference type="InterPro" id="IPR011008">
    <property type="entry name" value="Dimeric_a/b-barrel"/>
</dbReference>
<organism evidence="2 3">
    <name type="scientific">Mesobacillus foraminis</name>
    <dbReference type="NCBI Taxonomy" id="279826"/>
    <lineage>
        <taxon>Bacteria</taxon>
        <taxon>Bacillati</taxon>
        <taxon>Bacillota</taxon>
        <taxon>Bacilli</taxon>
        <taxon>Bacillales</taxon>
        <taxon>Bacillaceae</taxon>
        <taxon>Mesobacillus</taxon>
    </lineage>
</organism>